<dbReference type="Proteomes" id="UP000664405">
    <property type="component" value="Unassembled WGS sequence"/>
</dbReference>
<reference evidence="1" key="2">
    <citation type="submission" date="2020-12" db="EMBL/GenBank/DDBJ databases">
        <title>Oil enriched cultivation method for isolating marine PHA-producing bacteria.</title>
        <authorList>
            <person name="Zheng W."/>
            <person name="Yu S."/>
            <person name="Huang Y."/>
        </authorList>
    </citation>
    <scope>NUCLEOTIDE SEQUENCE</scope>
    <source>
        <strain evidence="1">SY-2-3</strain>
    </source>
</reference>
<dbReference type="EMBL" id="PGTS01000002">
    <property type="protein sequence ID" value="PKR50916.1"/>
    <property type="molecule type" value="Genomic_DNA"/>
</dbReference>
<keyword evidence="3" id="KW-1185">Reference proteome</keyword>
<dbReference type="AlphaFoldDB" id="A0A8I1M886"/>
<sequence>MVVGLQGCSQPAPHKRFGANLSALTKSGSDYNPIGMSANRTVVLLERQITYPPANWYRQNDLRNMYGQSEHVQRGVGHREILVEVPKGDDLKKPSQIFVVDVLLHPAQFEESERVEEFLTGIKNACRIPPVIEESFSYENVYVVKCPQYSRPDSKQAQEPEARISVFRLVPADGVLVMVSHSWFGPAFDFDGEDDWIVSPSEIQAVASALQGIQVVDPQTGKRYRG</sequence>
<gene>
    <name evidence="2" type="ORF">CU041_05015</name>
    <name evidence="1" type="ORF">JF547_10880</name>
</gene>
<comment type="caution">
    <text evidence="1">The sequence shown here is derived from an EMBL/GenBank/DDBJ whole genome shotgun (WGS) entry which is preliminary data.</text>
</comment>
<evidence type="ECO:0000313" key="3">
    <source>
        <dbReference type="Proteomes" id="UP000233365"/>
    </source>
</evidence>
<dbReference type="Proteomes" id="UP000233365">
    <property type="component" value="Unassembled WGS sequence"/>
</dbReference>
<evidence type="ECO:0000313" key="1">
    <source>
        <dbReference type="EMBL" id="MBN8196966.1"/>
    </source>
</evidence>
<proteinExistence type="predicted"/>
<organism evidence="1 4">
    <name type="scientific">Thalassospira povalilytica</name>
    <dbReference type="NCBI Taxonomy" id="732237"/>
    <lineage>
        <taxon>Bacteria</taxon>
        <taxon>Pseudomonadati</taxon>
        <taxon>Pseudomonadota</taxon>
        <taxon>Alphaproteobacteria</taxon>
        <taxon>Rhodospirillales</taxon>
        <taxon>Thalassospiraceae</taxon>
        <taxon>Thalassospira</taxon>
    </lineage>
</organism>
<protein>
    <submittedName>
        <fullName evidence="1">Uncharacterized protein</fullName>
    </submittedName>
</protein>
<accession>A0A8I1M886</accession>
<reference evidence="2 3" key="1">
    <citation type="submission" date="2017-11" db="EMBL/GenBank/DDBJ databases">
        <title>Biodiversity and function of Thalassospira species in the particle-attached aromatic-hydrocarbon-degrading consortia from the surface seawater of the China South Sea.</title>
        <authorList>
            <person name="Dong C."/>
            <person name="Liu R."/>
            <person name="Shao Z."/>
        </authorList>
    </citation>
    <scope>NUCLEOTIDE SEQUENCE [LARGE SCALE GENOMIC DNA]</scope>
    <source>
        <strain evidence="2 3">139Z-12</strain>
    </source>
</reference>
<dbReference type="RefSeq" id="WP_170310138.1">
    <property type="nucleotide sequence ID" value="NZ_JAEKJW010000002.1"/>
</dbReference>
<dbReference type="EMBL" id="JAEKJW010000002">
    <property type="protein sequence ID" value="MBN8196966.1"/>
    <property type="molecule type" value="Genomic_DNA"/>
</dbReference>
<evidence type="ECO:0000313" key="4">
    <source>
        <dbReference type="Proteomes" id="UP000664405"/>
    </source>
</evidence>
<evidence type="ECO:0000313" key="2">
    <source>
        <dbReference type="EMBL" id="PKR50916.1"/>
    </source>
</evidence>
<name>A0A8I1M886_9PROT</name>